<organism evidence="1 2">
    <name type="scientific">Trypanosoma cruzi</name>
    <dbReference type="NCBI Taxonomy" id="5693"/>
    <lineage>
        <taxon>Eukaryota</taxon>
        <taxon>Discoba</taxon>
        <taxon>Euglenozoa</taxon>
        <taxon>Kinetoplastea</taxon>
        <taxon>Metakinetoplastina</taxon>
        <taxon>Trypanosomatida</taxon>
        <taxon>Trypanosomatidae</taxon>
        <taxon>Trypanosoma</taxon>
        <taxon>Schizotrypanum</taxon>
    </lineage>
</organism>
<comment type="caution">
    <text evidence="1">The sequence shown here is derived from an EMBL/GenBank/DDBJ whole genome shotgun (WGS) entry which is preliminary data.</text>
</comment>
<dbReference type="VEuPathDB" id="TriTrypDB:BCY84_15747"/>
<reference evidence="1 2" key="1">
    <citation type="journal article" date="2019" name="Genome Biol. Evol.">
        <title>Nanopore Sequencing Significantly Improves Genome Assembly of the Protozoan Parasite Trypanosoma cruzi.</title>
        <authorList>
            <person name="Diaz-Viraque F."/>
            <person name="Pita S."/>
            <person name="Greif G."/>
            <person name="de Souza R.C.M."/>
            <person name="Iraola G."/>
            <person name="Robello C."/>
        </authorList>
    </citation>
    <scope>NUCLEOTIDE SEQUENCE [LARGE SCALE GENOMIC DNA]</scope>
    <source>
        <strain evidence="1 2">Berenice</strain>
    </source>
</reference>
<gene>
    <name evidence="1" type="ORF">ECC02_004791</name>
</gene>
<accession>A0A7J6Y7E8</accession>
<evidence type="ECO:0000313" key="1">
    <source>
        <dbReference type="EMBL" id="KAF5222038.1"/>
    </source>
</evidence>
<dbReference type="AlphaFoldDB" id="A0A7J6Y7E8"/>
<sequence>MLAGLFYTRAAKRQATETKEKGDDLEGDCATNANKREVPFFLPQHSVVANDFPSASDLGTPDPRQRRHSDEFISSADIFGIGEPSAVLAANENYIRRPILDEKASLEKIKPVLLGWLVRKRLRSLLGRALVAQIVGMKNSNGVENKLGSLIEHKESQRTQCISRLVSFLENGVITNKDGYWQKKIDKTSTNVPTGSGRRAQKKSGEAGINRQLIIQLYSSDENKKTEEELLGSLQEAVGMKNIHRDKLLRDITPLFLFERRSAFLRTIFALEDFEERFPQVPRLTVGDGQNMLSSDRSFISTFGGEYFQLIDNVNHICGNLR</sequence>
<evidence type="ECO:0000313" key="2">
    <source>
        <dbReference type="Proteomes" id="UP000583944"/>
    </source>
</evidence>
<dbReference type="Proteomes" id="UP000583944">
    <property type="component" value="Unassembled WGS sequence"/>
</dbReference>
<dbReference type="EMBL" id="JABDHM010000030">
    <property type="protein sequence ID" value="KAF5222038.1"/>
    <property type="molecule type" value="Genomic_DNA"/>
</dbReference>
<name>A0A7J6Y7E8_TRYCR</name>
<protein>
    <submittedName>
        <fullName evidence="1">Uncharacterized protein</fullName>
    </submittedName>
</protein>
<dbReference type="VEuPathDB" id="TriTrypDB:ECC02_004791"/>
<proteinExistence type="predicted"/>